<dbReference type="Pfam" id="PF00732">
    <property type="entry name" value="GMC_oxred_N"/>
    <property type="match status" value="1"/>
</dbReference>
<keyword evidence="3" id="KW-0274">FAD</keyword>
<sequence>MEEYAFDYVIIGGGTAGCVLANRLSEDPTITVLLVEGGPNDQNLPEVLELKQWLKLLNSPLDYAYPTTDQPRGNSHIIHSRAKVLGGCSSHNTLISFFPFPEDLDDWVKSGARGWEWKNFKKYGDKIKCHIQPVEKKDRNELALSFIESTKKALNIEQIEDFAAWKTKEGGQNPWIEGVGWLSVAYTPQDGKRSSASVAYIHEIIDKRKNLTIWFESWASKLILKPQQNRISGLIVELKDGTKRYVQAKKEFCLCAGAIDTPRLLLLSGIGPRSQLEGLKIPVLHELRGVGENLLDHPETIIMWKTGPHPAQTVMKSDAAYFNRRSTAKGNRPDMMSHTYQVPFCDNTVRLGYSRPEHAFCITPNIPQPKSKGRLYLTSSNPKIKPALDFRYFTDPEDYDAKCLVEGIKQARKIANEKPLKDWLIEEIAPGPKLQTDEELNEYARRVAHTVYHPAGTCKMGDEKDDDAVVDPYLKIRGLSNIRIADASIFPTMVTPNPMITVLMIAEKASHLILSDHQRRDSKL</sequence>
<dbReference type="InterPro" id="IPR036188">
    <property type="entry name" value="FAD/NAD-bd_sf"/>
</dbReference>
<proteinExistence type="inferred from homology"/>
<dbReference type="InParanoid" id="F4SAT4"/>
<dbReference type="HOGENOM" id="CLU_002865_7_1_1"/>
<keyword evidence="6" id="KW-1185">Reference proteome</keyword>
<dbReference type="SUPFAM" id="SSF54373">
    <property type="entry name" value="FAD-linked reductases, C-terminal domain"/>
    <property type="match status" value="1"/>
</dbReference>
<organism evidence="6">
    <name type="scientific">Melampsora larici-populina (strain 98AG31 / pathotype 3-4-7)</name>
    <name type="common">Poplar leaf rust fungus</name>
    <dbReference type="NCBI Taxonomy" id="747676"/>
    <lineage>
        <taxon>Eukaryota</taxon>
        <taxon>Fungi</taxon>
        <taxon>Dikarya</taxon>
        <taxon>Basidiomycota</taxon>
        <taxon>Pucciniomycotina</taxon>
        <taxon>Pucciniomycetes</taxon>
        <taxon>Pucciniales</taxon>
        <taxon>Melampsoraceae</taxon>
        <taxon>Melampsora</taxon>
    </lineage>
</organism>
<reference evidence="6" key="1">
    <citation type="journal article" date="2011" name="Proc. Natl. Acad. Sci. U.S.A.">
        <title>Obligate biotrophy features unraveled by the genomic analysis of rust fungi.</title>
        <authorList>
            <person name="Duplessis S."/>
            <person name="Cuomo C.A."/>
            <person name="Lin Y.-C."/>
            <person name="Aerts A."/>
            <person name="Tisserant E."/>
            <person name="Veneault-Fourrey C."/>
            <person name="Joly D.L."/>
            <person name="Hacquard S."/>
            <person name="Amselem J."/>
            <person name="Cantarel B.L."/>
            <person name="Chiu R."/>
            <person name="Coutinho P.M."/>
            <person name="Feau N."/>
            <person name="Field M."/>
            <person name="Frey P."/>
            <person name="Gelhaye E."/>
            <person name="Goldberg J."/>
            <person name="Grabherr M.G."/>
            <person name="Kodira C.D."/>
            <person name="Kohler A."/>
            <person name="Kuees U."/>
            <person name="Lindquist E.A."/>
            <person name="Lucas S.M."/>
            <person name="Mago R."/>
            <person name="Mauceli E."/>
            <person name="Morin E."/>
            <person name="Murat C."/>
            <person name="Pangilinan J.L."/>
            <person name="Park R."/>
            <person name="Pearson M."/>
            <person name="Quesneville H."/>
            <person name="Rouhier N."/>
            <person name="Sakthikumar S."/>
            <person name="Salamov A.A."/>
            <person name="Schmutz J."/>
            <person name="Selles B."/>
            <person name="Shapiro H."/>
            <person name="Tanguay P."/>
            <person name="Tuskan G.A."/>
            <person name="Henrissat B."/>
            <person name="Van de Peer Y."/>
            <person name="Rouze P."/>
            <person name="Ellis J.G."/>
            <person name="Dodds P.N."/>
            <person name="Schein J.E."/>
            <person name="Zhong S."/>
            <person name="Hamelin R.C."/>
            <person name="Grigoriev I.V."/>
            <person name="Szabo L.J."/>
            <person name="Martin F."/>
        </authorList>
    </citation>
    <scope>NUCLEOTIDE SEQUENCE [LARGE SCALE GENOMIC DNA]</scope>
    <source>
        <strain evidence="6">98AG31 / pathotype 3-4-7</strain>
    </source>
</reference>
<dbReference type="STRING" id="747676.F4SAT4"/>
<comment type="similarity">
    <text evidence="2">Belongs to the GMC oxidoreductase family.</text>
</comment>
<dbReference type="OrthoDB" id="269227at2759"/>
<dbReference type="RefSeq" id="XP_007418483.1">
    <property type="nucleotide sequence ID" value="XM_007418421.1"/>
</dbReference>
<dbReference type="Gene3D" id="3.50.50.60">
    <property type="entry name" value="FAD/NAD(P)-binding domain"/>
    <property type="match status" value="1"/>
</dbReference>
<dbReference type="GO" id="GO:0050660">
    <property type="term" value="F:flavin adenine dinucleotide binding"/>
    <property type="evidence" value="ECO:0007669"/>
    <property type="project" value="InterPro"/>
</dbReference>
<dbReference type="Gene3D" id="3.30.560.10">
    <property type="entry name" value="Glucose Oxidase, domain 3"/>
    <property type="match status" value="1"/>
</dbReference>
<comment type="cofactor">
    <cofactor evidence="1 3">
        <name>FAD</name>
        <dbReference type="ChEBI" id="CHEBI:57692"/>
    </cofactor>
</comment>
<dbReference type="AlphaFoldDB" id="F4SAT4"/>
<feature type="binding site" evidence="3">
    <location>
        <position position="84"/>
    </location>
    <ligand>
        <name>FAD</name>
        <dbReference type="ChEBI" id="CHEBI:57692"/>
    </ligand>
</feature>
<dbReference type="Proteomes" id="UP000001072">
    <property type="component" value="Unassembled WGS sequence"/>
</dbReference>
<evidence type="ECO:0000256" key="1">
    <source>
        <dbReference type="ARBA" id="ARBA00001974"/>
    </source>
</evidence>
<gene>
    <name evidence="5" type="ORF">MELLADRAFT_69449</name>
</gene>
<dbReference type="InterPro" id="IPR007867">
    <property type="entry name" value="GMC_OxRtase_C"/>
</dbReference>
<dbReference type="GeneID" id="18931244"/>
<dbReference type="InterPro" id="IPR012132">
    <property type="entry name" value="GMC_OxRdtase"/>
</dbReference>
<evidence type="ECO:0000259" key="4">
    <source>
        <dbReference type="PROSITE" id="PS00624"/>
    </source>
</evidence>
<evidence type="ECO:0000313" key="6">
    <source>
        <dbReference type="Proteomes" id="UP000001072"/>
    </source>
</evidence>
<protein>
    <recommendedName>
        <fullName evidence="4">Glucose-methanol-choline oxidoreductase N-terminal domain-containing protein</fullName>
    </recommendedName>
</protein>
<evidence type="ECO:0000256" key="2">
    <source>
        <dbReference type="ARBA" id="ARBA00010790"/>
    </source>
</evidence>
<dbReference type="PIRSF" id="PIRSF000137">
    <property type="entry name" value="Alcohol_oxidase"/>
    <property type="match status" value="1"/>
</dbReference>
<keyword evidence="3" id="KW-0285">Flavoprotein</keyword>
<dbReference type="Pfam" id="PF05199">
    <property type="entry name" value="GMC_oxred_C"/>
    <property type="match status" value="1"/>
</dbReference>
<dbReference type="KEGG" id="mlr:MELLADRAFT_69449"/>
<dbReference type="eggNOG" id="KOG1238">
    <property type="taxonomic scope" value="Eukaryota"/>
</dbReference>
<dbReference type="VEuPathDB" id="FungiDB:MELLADRAFT_69449"/>
<dbReference type="PROSITE" id="PS00624">
    <property type="entry name" value="GMC_OXRED_2"/>
    <property type="match status" value="1"/>
</dbReference>
<dbReference type="SUPFAM" id="SSF51905">
    <property type="entry name" value="FAD/NAD(P)-binding domain"/>
    <property type="match status" value="1"/>
</dbReference>
<dbReference type="PANTHER" id="PTHR11552">
    <property type="entry name" value="GLUCOSE-METHANOL-CHOLINE GMC OXIDOREDUCTASE"/>
    <property type="match status" value="1"/>
</dbReference>
<accession>F4SAT4</accession>
<dbReference type="GO" id="GO:0016614">
    <property type="term" value="F:oxidoreductase activity, acting on CH-OH group of donors"/>
    <property type="evidence" value="ECO:0007669"/>
    <property type="project" value="InterPro"/>
</dbReference>
<dbReference type="PANTHER" id="PTHR11552:SF152">
    <property type="entry name" value="OXIDASE (CODA), PUTATIVE (AFU_ORTHOLOGUE AFUA_8G04090)-RELATED"/>
    <property type="match status" value="1"/>
</dbReference>
<name>F4SAT4_MELLP</name>
<evidence type="ECO:0000256" key="3">
    <source>
        <dbReference type="PIRSR" id="PIRSR000137-2"/>
    </source>
</evidence>
<evidence type="ECO:0000313" key="5">
    <source>
        <dbReference type="EMBL" id="EGF98221.1"/>
    </source>
</evidence>
<feature type="domain" description="Glucose-methanol-choline oxidoreductase N-terminal" evidence="4">
    <location>
        <begin position="257"/>
        <end position="271"/>
    </location>
</feature>
<dbReference type="InterPro" id="IPR000172">
    <property type="entry name" value="GMC_OxRdtase_N"/>
</dbReference>
<dbReference type="EMBL" id="GL883181">
    <property type="protein sequence ID" value="EGF98221.1"/>
    <property type="molecule type" value="Genomic_DNA"/>
</dbReference>